<reference evidence="18 19" key="1">
    <citation type="journal article" date="2018" name="Mol. Genet. Genomics">
        <title>The red deer Cervus elaphus genome CerEla1.0: sequencing, annotating, genes, and chromosomes.</title>
        <authorList>
            <person name="Bana N.A."/>
            <person name="Nyiri A."/>
            <person name="Nagy J."/>
            <person name="Frank K."/>
            <person name="Nagy T."/>
            <person name="Steger V."/>
            <person name="Schiller M."/>
            <person name="Lakatos P."/>
            <person name="Sugar L."/>
            <person name="Horn P."/>
            <person name="Barta E."/>
            <person name="Orosz L."/>
        </authorList>
    </citation>
    <scope>NUCLEOTIDE SEQUENCE [LARGE SCALE GENOMIC DNA]</scope>
    <source>
        <strain evidence="18">Hungarian</strain>
    </source>
</reference>
<dbReference type="Gene3D" id="3.30.70.340">
    <property type="entry name" value="Metallocarboxypeptidase-like"/>
    <property type="match status" value="1"/>
</dbReference>
<organism evidence="18 19">
    <name type="scientific">Cervus elaphus hippelaphus</name>
    <name type="common">European red deer</name>
    <dbReference type="NCBI Taxonomy" id="46360"/>
    <lineage>
        <taxon>Eukaryota</taxon>
        <taxon>Metazoa</taxon>
        <taxon>Chordata</taxon>
        <taxon>Craniata</taxon>
        <taxon>Vertebrata</taxon>
        <taxon>Euteleostomi</taxon>
        <taxon>Mammalia</taxon>
        <taxon>Eutheria</taxon>
        <taxon>Laurasiatheria</taxon>
        <taxon>Artiodactyla</taxon>
        <taxon>Ruminantia</taxon>
        <taxon>Pecora</taxon>
        <taxon>Cervidae</taxon>
        <taxon>Cervinae</taxon>
        <taxon>Cervus</taxon>
    </lineage>
</organism>
<gene>
    <name evidence="18" type="ORF">Celaphus_00013020</name>
</gene>
<keyword evidence="10" id="KW-1015">Disulfide bond</keyword>
<keyword evidence="6 16" id="KW-0732">Signal</keyword>
<evidence type="ECO:0000256" key="15">
    <source>
        <dbReference type="PROSITE-ProRule" id="PRU01379"/>
    </source>
</evidence>
<dbReference type="OrthoDB" id="3626597at2759"/>
<keyword evidence="19" id="KW-1185">Reference proteome</keyword>
<comment type="subcellular location">
    <subcellularLocation>
        <location evidence="12">Zymogen granule lumen</location>
    </subcellularLocation>
</comment>
<dbReference type="InterPro" id="IPR057246">
    <property type="entry name" value="CARBOXYPEPT_ZN_1"/>
</dbReference>
<keyword evidence="8" id="KW-0862">Zinc</keyword>
<proteinExistence type="inferred from homology"/>
<evidence type="ECO:0000256" key="10">
    <source>
        <dbReference type="ARBA" id="ARBA00023157"/>
    </source>
</evidence>
<evidence type="ECO:0000256" key="13">
    <source>
        <dbReference type="ARBA" id="ARBA00039143"/>
    </source>
</evidence>
<evidence type="ECO:0000313" key="18">
    <source>
        <dbReference type="EMBL" id="OWK05846.1"/>
    </source>
</evidence>
<dbReference type="Pfam" id="PF00246">
    <property type="entry name" value="Peptidase_M14"/>
    <property type="match status" value="1"/>
</dbReference>
<keyword evidence="5" id="KW-0479">Metal-binding</keyword>
<dbReference type="Proteomes" id="UP000242450">
    <property type="component" value="Chromosome 19"/>
</dbReference>
<evidence type="ECO:0000256" key="5">
    <source>
        <dbReference type="ARBA" id="ARBA00022723"/>
    </source>
</evidence>
<comment type="similarity">
    <text evidence="2 15">Belongs to the peptidase M14 family.</text>
</comment>
<keyword evidence="4" id="KW-0645">Protease</keyword>
<dbReference type="PROSITE" id="PS52035">
    <property type="entry name" value="PEPTIDASE_M14"/>
    <property type="match status" value="1"/>
</dbReference>
<feature type="signal peptide" evidence="16">
    <location>
        <begin position="1"/>
        <end position="15"/>
    </location>
</feature>
<evidence type="ECO:0000256" key="8">
    <source>
        <dbReference type="ARBA" id="ARBA00022833"/>
    </source>
</evidence>
<feature type="chain" id="PRO_5013256370" description="Carboxypeptidase B" evidence="16">
    <location>
        <begin position="16"/>
        <end position="195"/>
    </location>
</feature>
<evidence type="ECO:0000256" key="9">
    <source>
        <dbReference type="ARBA" id="ARBA00023049"/>
    </source>
</evidence>
<dbReference type="GO" id="GO:0008270">
    <property type="term" value="F:zinc ion binding"/>
    <property type="evidence" value="ECO:0007669"/>
    <property type="project" value="InterPro"/>
</dbReference>
<dbReference type="PANTHER" id="PTHR11705:SF20">
    <property type="entry name" value="CARBOXYPEPTIDASE B"/>
    <property type="match status" value="1"/>
</dbReference>
<feature type="domain" description="Peptidase M14" evidence="17">
    <location>
        <begin position="118"/>
        <end position="195"/>
    </location>
</feature>
<dbReference type="FunFam" id="3.30.70.340:FF:000002">
    <property type="entry name" value="Carboxypeptidase A"/>
    <property type="match status" value="1"/>
</dbReference>
<evidence type="ECO:0000256" key="3">
    <source>
        <dbReference type="ARBA" id="ARBA00022645"/>
    </source>
</evidence>
<dbReference type="EC" id="3.4.17.2" evidence="13"/>
<keyword evidence="7" id="KW-0378">Hydrolase</keyword>
<evidence type="ECO:0000256" key="2">
    <source>
        <dbReference type="ARBA" id="ARBA00005988"/>
    </source>
</evidence>
<dbReference type="EMBL" id="MKHE01000019">
    <property type="protein sequence ID" value="OWK05846.1"/>
    <property type="molecule type" value="Genomic_DNA"/>
</dbReference>
<accession>A0A212CIG9</accession>
<protein>
    <recommendedName>
        <fullName evidence="14">Carboxypeptidase B</fullName>
        <ecNumber evidence="13">3.4.17.2</ecNumber>
    </recommendedName>
</protein>
<dbReference type="GO" id="GO:0005615">
    <property type="term" value="C:extracellular space"/>
    <property type="evidence" value="ECO:0007669"/>
    <property type="project" value="TreeGrafter"/>
</dbReference>
<name>A0A212CIG9_CEREH</name>
<comment type="cofactor">
    <cofactor evidence="1">
        <name>Zn(2+)</name>
        <dbReference type="ChEBI" id="CHEBI:29105"/>
    </cofactor>
</comment>
<evidence type="ECO:0000259" key="17">
    <source>
        <dbReference type="PROSITE" id="PS52035"/>
    </source>
</evidence>
<dbReference type="PROSITE" id="PS00132">
    <property type="entry name" value="CARBOXYPEPT_ZN_1"/>
    <property type="match status" value="1"/>
</dbReference>
<sequence length="195" mass="22305">MLAFLILVTVTLASAHHSGEHFEGDKVFRVHVEDENHISLLHELASTKQMDFWKPDSVTQIKPHSTVDFRIKAEDTVAVEDFLGQNRLQYEVLISNLRSMLEAQFDSRVRATGHSYEKYNQWETIEAWTEQVASENPDLISRSAIGTTFLGNTIYLLKVGKPGSDKPAIFMDCGFHAREWISPAFCQWFVREVSM</sequence>
<comment type="caution">
    <text evidence="15">Lacks conserved residue(s) required for the propagation of feature annotation.</text>
</comment>
<evidence type="ECO:0000313" key="19">
    <source>
        <dbReference type="Proteomes" id="UP000242450"/>
    </source>
</evidence>
<evidence type="ECO:0000256" key="4">
    <source>
        <dbReference type="ARBA" id="ARBA00022670"/>
    </source>
</evidence>
<dbReference type="SUPFAM" id="SSF54897">
    <property type="entry name" value="Protease propeptides/inhibitors"/>
    <property type="match status" value="1"/>
</dbReference>
<keyword evidence="3" id="KW-0121">Carboxypeptidase</keyword>
<evidence type="ECO:0000256" key="1">
    <source>
        <dbReference type="ARBA" id="ARBA00001947"/>
    </source>
</evidence>
<dbReference type="InterPro" id="IPR000834">
    <property type="entry name" value="Peptidase_M14"/>
</dbReference>
<evidence type="ECO:0000256" key="7">
    <source>
        <dbReference type="ARBA" id="ARBA00022801"/>
    </source>
</evidence>
<keyword evidence="9" id="KW-0482">Metalloprotease</keyword>
<dbReference type="Pfam" id="PF02244">
    <property type="entry name" value="Propep_M14"/>
    <property type="match status" value="1"/>
</dbReference>
<evidence type="ECO:0000256" key="12">
    <source>
        <dbReference type="ARBA" id="ARBA00037795"/>
    </source>
</evidence>
<evidence type="ECO:0000256" key="11">
    <source>
        <dbReference type="ARBA" id="ARBA00036114"/>
    </source>
</evidence>
<comment type="catalytic activity">
    <reaction evidence="11">
        <text>Preferential release of a C-terminal lysine or arginine amino acid.</text>
        <dbReference type="EC" id="3.4.17.2"/>
    </reaction>
</comment>
<evidence type="ECO:0000256" key="16">
    <source>
        <dbReference type="SAM" id="SignalP"/>
    </source>
</evidence>
<dbReference type="InterPro" id="IPR036990">
    <property type="entry name" value="M14A-like_propep"/>
</dbReference>
<dbReference type="GO" id="GO:0006508">
    <property type="term" value="P:proteolysis"/>
    <property type="evidence" value="ECO:0007669"/>
    <property type="project" value="UniProtKB-KW"/>
</dbReference>
<evidence type="ECO:0000256" key="6">
    <source>
        <dbReference type="ARBA" id="ARBA00022729"/>
    </source>
</evidence>
<evidence type="ECO:0000256" key="14">
    <source>
        <dbReference type="ARBA" id="ARBA00039334"/>
    </source>
</evidence>
<comment type="caution">
    <text evidence="18">The sequence shown here is derived from an EMBL/GenBank/DDBJ whole genome shotgun (WGS) entry which is preliminary data.</text>
</comment>
<dbReference type="AlphaFoldDB" id="A0A212CIG9"/>
<dbReference type="SUPFAM" id="SSF53187">
    <property type="entry name" value="Zn-dependent exopeptidases"/>
    <property type="match status" value="1"/>
</dbReference>
<dbReference type="FunFam" id="3.40.630.10:FF:000084">
    <property type="entry name" value="Carboxypeptidase B2"/>
    <property type="match status" value="1"/>
</dbReference>
<dbReference type="PANTHER" id="PTHR11705">
    <property type="entry name" value="PROTEASE FAMILY M14 CARBOXYPEPTIDASE A,B"/>
    <property type="match status" value="1"/>
</dbReference>
<dbReference type="Gene3D" id="3.40.630.10">
    <property type="entry name" value="Zn peptidases"/>
    <property type="match status" value="1"/>
</dbReference>
<dbReference type="InterPro" id="IPR003146">
    <property type="entry name" value="M14A_act_pep"/>
</dbReference>
<dbReference type="GO" id="GO:0004181">
    <property type="term" value="F:metallocarboxypeptidase activity"/>
    <property type="evidence" value="ECO:0007669"/>
    <property type="project" value="UniProtKB-EC"/>
</dbReference>